<name>A0A291RGV2_9NOCA</name>
<dbReference type="RefSeq" id="WP_098693992.1">
    <property type="nucleotide sequence ID" value="NZ_CP023778.1"/>
</dbReference>
<gene>
    <name evidence="2" type="ORF">CRH09_11945</name>
</gene>
<dbReference type="PANTHER" id="PTHR43283:SF18">
    <property type="match status" value="1"/>
</dbReference>
<evidence type="ECO:0000259" key="1">
    <source>
        <dbReference type="Pfam" id="PF00144"/>
    </source>
</evidence>
<reference evidence="2 3" key="1">
    <citation type="submission" date="2017-10" db="EMBL/GenBank/DDBJ databases">
        <title>Comparative genomics between pathogenic Norcardia.</title>
        <authorList>
            <person name="Zeng L."/>
        </authorList>
    </citation>
    <scope>NUCLEOTIDE SEQUENCE [LARGE SCALE GENOMIC DNA]</scope>
    <source>
        <strain evidence="2 3">NC_YFY_NT001</strain>
    </source>
</reference>
<dbReference type="Proteomes" id="UP000221961">
    <property type="component" value="Chromosome"/>
</dbReference>
<dbReference type="SUPFAM" id="SSF56601">
    <property type="entry name" value="beta-lactamase/transpeptidase-like"/>
    <property type="match status" value="1"/>
</dbReference>
<dbReference type="PANTHER" id="PTHR43283">
    <property type="entry name" value="BETA-LACTAMASE-RELATED"/>
    <property type="match status" value="1"/>
</dbReference>
<dbReference type="Pfam" id="PF00144">
    <property type="entry name" value="Beta-lactamase"/>
    <property type="match status" value="1"/>
</dbReference>
<feature type="domain" description="Beta-lactamase-related" evidence="1">
    <location>
        <begin position="14"/>
        <end position="360"/>
    </location>
</feature>
<dbReference type="InterPro" id="IPR050789">
    <property type="entry name" value="Diverse_Enzym_Activities"/>
</dbReference>
<sequence length="507" mass="53557">MLDELAEAIEEVLPNIVAATGSPGVAVALATTTELRTIGSGYADLAQRIPMSGNSVGPAGSLTKPLLGIALMQMVEAGDMAVDAPINNFLPPGLRPADPVGAPVTPTMLASHQGGYRTDFIDATLHRPGPFADHFARRLAADRTPEYGGVSPLLGTPGTYAYSSLGMSLLGCAVEHLTGLGYAEYVDEHILRPLRMNGSALPTGAPGPSHWDELWQRPDRAVGYMGFGGWCVPTPEFHAATYPAAGMVTSPADYARLLRSLLRSTAGDTGVVSPESVTEMLVPRILRSSPVTPDTWAGIALEISNPERLGRQWWWGHSAAYPWGHWWDARVYPHAGLIVVAMTNKWDMMRLHNPADRNAAGIVAQWAGRWAVEGVPARPRQVVGDGRAAIVPTSPAWIPDESASAWIGALTAERAYGTLGVTERWDAATTKSMVLDARPSDGSNPPGLDPAAFEAAVDTVAALAPDPDAIRDYGRSQGPEAALWALACGASTAEFPMPVAALAGPHP</sequence>
<dbReference type="EMBL" id="CP023778">
    <property type="protein sequence ID" value="ATL66816.1"/>
    <property type="molecule type" value="Genomic_DNA"/>
</dbReference>
<dbReference type="GeneID" id="88358114"/>
<dbReference type="InterPro" id="IPR001466">
    <property type="entry name" value="Beta-lactam-related"/>
</dbReference>
<dbReference type="InterPro" id="IPR012338">
    <property type="entry name" value="Beta-lactam/transpept-like"/>
</dbReference>
<dbReference type="KEGG" id="ntp:CRH09_11945"/>
<protein>
    <submittedName>
        <fullName evidence="2">Penicillin-binding protein</fullName>
    </submittedName>
</protein>
<evidence type="ECO:0000313" key="3">
    <source>
        <dbReference type="Proteomes" id="UP000221961"/>
    </source>
</evidence>
<proteinExistence type="predicted"/>
<dbReference type="AlphaFoldDB" id="A0A291RGV2"/>
<organism evidence="2 3">
    <name type="scientific">Nocardia terpenica</name>
    <dbReference type="NCBI Taxonomy" id="455432"/>
    <lineage>
        <taxon>Bacteria</taxon>
        <taxon>Bacillati</taxon>
        <taxon>Actinomycetota</taxon>
        <taxon>Actinomycetes</taxon>
        <taxon>Mycobacteriales</taxon>
        <taxon>Nocardiaceae</taxon>
        <taxon>Nocardia</taxon>
    </lineage>
</organism>
<accession>A0A291RGV2</accession>
<evidence type="ECO:0000313" key="2">
    <source>
        <dbReference type="EMBL" id="ATL66816.1"/>
    </source>
</evidence>
<dbReference type="Gene3D" id="3.40.710.10">
    <property type="entry name" value="DD-peptidase/beta-lactamase superfamily"/>
    <property type="match status" value="1"/>
</dbReference>